<evidence type="ECO:0000256" key="2">
    <source>
        <dbReference type="ARBA" id="ARBA00023242"/>
    </source>
</evidence>
<reference evidence="4 5" key="1">
    <citation type="submission" date="2019-12" db="EMBL/GenBank/DDBJ databases">
        <authorList>
            <person name="Floudas D."/>
            <person name="Bentzer J."/>
            <person name="Ahren D."/>
            <person name="Johansson T."/>
            <person name="Persson P."/>
            <person name="Tunlid A."/>
        </authorList>
    </citation>
    <scope>NUCLEOTIDE SEQUENCE [LARGE SCALE GENOMIC DNA]</scope>
    <source>
        <strain evidence="4 5">CBS 102.39</strain>
    </source>
</reference>
<comment type="caution">
    <text evidence="4">The sequence shown here is derived from an EMBL/GenBank/DDBJ whole genome shotgun (WGS) entry which is preliminary data.</text>
</comment>
<protein>
    <submittedName>
        <fullName evidence="4">Uncharacterized protein</fullName>
    </submittedName>
</protein>
<evidence type="ECO:0000313" key="5">
    <source>
        <dbReference type="Proteomes" id="UP000521872"/>
    </source>
</evidence>
<dbReference type="GO" id="GO:0003677">
    <property type="term" value="F:DNA binding"/>
    <property type="evidence" value="ECO:0007669"/>
    <property type="project" value="InterPro"/>
</dbReference>
<dbReference type="PROSITE" id="PS00354">
    <property type="entry name" value="HMGI_Y"/>
    <property type="match status" value="1"/>
</dbReference>
<evidence type="ECO:0000256" key="1">
    <source>
        <dbReference type="ARBA" id="ARBA00004123"/>
    </source>
</evidence>
<proteinExistence type="predicted"/>
<comment type="subcellular location">
    <subcellularLocation>
        <location evidence="1">Nucleus</location>
    </subcellularLocation>
</comment>
<dbReference type="InterPro" id="IPR000637">
    <property type="entry name" value="HMGI/Y_DNA-bd_CS"/>
</dbReference>
<dbReference type="EMBL" id="JAACJL010000002">
    <property type="protein sequence ID" value="KAF4622139.1"/>
    <property type="molecule type" value="Genomic_DNA"/>
</dbReference>
<feature type="compositionally biased region" description="Acidic residues" evidence="3">
    <location>
        <begin position="312"/>
        <end position="328"/>
    </location>
</feature>
<dbReference type="Pfam" id="PF02178">
    <property type="entry name" value="AT_hook"/>
    <property type="match status" value="4"/>
</dbReference>
<sequence length="336" mass="36302">MPQESQFPWDLLKAECLRLVCTQLAQGSEKGGAYTGPSRREGMIEFLRKVSKKGLETAMHEVEQSVEAARASASWSRQESPPAKRKSSRLEEQNEEEEEEHQTRSKSGKRAKVDNDDAEPAPRKRGRPRKSDAEASSASVPPKRGRPRKSVEDGGSTPVARKPRAKKSETVADGPSEAKKPKGRPRKSATQESEGDKAGTGNKEEDKTPPKRGRGRPRKNVDAEPASSAPASKNTKSVFDGVYLKKRKPDQHEGSVNEDADADGVDEDINEVQDVLANGRADGESPNPSPTDSNKENIPTGVVETVQALAGAEDDQGADADADGEADTDMQVTVEL</sequence>
<feature type="compositionally biased region" description="Basic and acidic residues" evidence="3">
    <location>
        <begin position="166"/>
        <end position="180"/>
    </location>
</feature>
<organism evidence="4 5">
    <name type="scientific">Agrocybe pediades</name>
    <dbReference type="NCBI Taxonomy" id="84607"/>
    <lineage>
        <taxon>Eukaryota</taxon>
        <taxon>Fungi</taxon>
        <taxon>Dikarya</taxon>
        <taxon>Basidiomycota</taxon>
        <taxon>Agaricomycotina</taxon>
        <taxon>Agaricomycetes</taxon>
        <taxon>Agaricomycetidae</taxon>
        <taxon>Agaricales</taxon>
        <taxon>Agaricineae</taxon>
        <taxon>Strophariaceae</taxon>
        <taxon>Agrocybe</taxon>
    </lineage>
</organism>
<dbReference type="GO" id="GO:0006355">
    <property type="term" value="P:regulation of DNA-templated transcription"/>
    <property type="evidence" value="ECO:0007669"/>
    <property type="project" value="InterPro"/>
</dbReference>
<feature type="compositionally biased region" description="Basic and acidic residues" evidence="3">
    <location>
        <begin position="194"/>
        <end position="209"/>
    </location>
</feature>
<feature type="region of interest" description="Disordered" evidence="3">
    <location>
        <begin position="61"/>
        <end position="336"/>
    </location>
</feature>
<dbReference type="InterPro" id="IPR017956">
    <property type="entry name" value="AT_hook_DNA-bd_motif"/>
</dbReference>
<keyword evidence="2" id="KW-0539">Nucleus</keyword>
<gene>
    <name evidence="4" type="ORF">D9613_009328</name>
</gene>
<dbReference type="PRINTS" id="PR00929">
    <property type="entry name" value="ATHOOK"/>
</dbReference>
<dbReference type="GO" id="GO:0005634">
    <property type="term" value="C:nucleus"/>
    <property type="evidence" value="ECO:0007669"/>
    <property type="project" value="UniProtKB-SubCell"/>
</dbReference>
<accession>A0A8H4VW55</accession>
<name>A0A8H4VW55_9AGAR</name>
<evidence type="ECO:0000256" key="3">
    <source>
        <dbReference type="SAM" id="MobiDB-lite"/>
    </source>
</evidence>
<feature type="compositionally biased region" description="Acidic residues" evidence="3">
    <location>
        <begin position="256"/>
        <end position="271"/>
    </location>
</feature>
<dbReference type="Proteomes" id="UP000521872">
    <property type="component" value="Unassembled WGS sequence"/>
</dbReference>
<dbReference type="SMART" id="SM00384">
    <property type="entry name" value="AT_hook"/>
    <property type="match status" value="4"/>
</dbReference>
<dbReference type="AlphaFoldDB" id="A0A8H4VW55"/>
<keyword evidence="5" id="KW-1185">Reference proteome</keyword>
<evidence type="ECO:0000313" key="4">
    <source>
        <dbReference type="EMBL" id="KAF4622139.1"/>
    </source>
</evidence>